<dbReference type="Proteomes" id="UP001139887">
    <property type="component" value="Unassembled WGS sequence"/>
</dbReference>
<dbReference type="SUPFAM" id="SSF48371">
    <property type="entry name" value="ARM repeat"/>
    <property type="match status" value="1"/>
</dbReference>
<proteinExistence type="predicted"/>
<feature type="region of interest" description="Disordered" evidence="3">
    <location>
        <begin position="513"/>
        <end position="593"/>
    </location>
</feature>
<dbReference type="PANTHER" id="PTHR12537">
    <property type="entry name" value="RNA BINDING PROTEIN PUMILIO-RELATED"/>
    <property type="match status" value="1"/>
</dbReference>
<dbReference type="InterPro" id="IPR001313">
    <property type="entry name" value="Pumilio_RNA-bd_rpt"/>
</dbReference>
<dbReference type="InterPro" id="IPR033712">
    <property type="entry name" value="Pumilio_RNA-bd"/>
</dbReference>
<feature type="compositionally biased region" description="Basic residues" evidence="3">
    <location>
        <begin position="576"/>
        <end position="589"/>
    </location>
</feature>
<dbReference type="SMART" id="SM00025">
    <property type="entry name" value="Pumilio"/>
    <property type="match status" value="8"/>
</dbReference>
<name>A0A9W8M1H4_9FUNG</name>
<feature type="repeat" description="Pumilio" evidence="2">
    <location>
        <begin position="677"/>
        <end position="713"/>
    </location>
</feature>
<protein>
    <recommendedName>
        <fullName evidence="4">PUM-HD domain-containing protein</fullName>
    </recommendedName>
</protein>
<feature type="region of interest" description="Disordered" evidence="3">
    <location>
        <begin position="1052"/>
        <end position="1094"/>
    </location>
</feature>
<dbReference type="CDD" id="cd07920">
    <property type="entry name" value="Pumilio"/>
    <property type="match status" value="1"/>
</dbReference>
<dbReference type="Pfam" id="PF22493">
    <property type="entry name" value="PUF_NOP9"/>
    <property type="match status" value="1"/>
</dbReference>
<dbReference type="PROSITE" id="PS50303">
    <property type="entry name" value="PUM_HD"/>
    <property type="match status" value="1"/>
</dbReference>
<dbReference type="Gene3D" id="1.25.10.10">
    <property type="entry name" value="Leucine-rich Repeat Variant"/>
    <property type="match status" value="1"/>
</dbReference>
<feature type="repeat" description="Pumilio" evidence="2">
    <location>
        <begin position="641"/>
        <end position="676"/>
    </location>
</feature>
<feature type="repeat" description="Pumilio" evidence="2">
    <location>
        <begin position="750"/>
        <end position="785"/>
    </location>
</feature>
<feature type="repeat" description="Pumilio" evidence="2">
    <location>
        <begin position="858"/>
        <end position="895"/>
    </location>
</feature>
<feature type="domain" description="PUM-HD" evidence="4">
    <location>
        <begin position="580"/>
        <end position="921"/>
    </location>
</feature>
<dbReference type="InterPro" id="IPR016024">
    <property type="entry name" value="ARM-type_fold"/>
</dbReference>
<evidence type="ECO:0000313" key="5">
    <source>
        <dbReference type="EMBL" id="KAJ2851853.1"/>
    </source>
</evidence>
<dbReference type="GO" id="GO:0005737">
    <property type="term" value="C:cytoplasm"/>
    <property type="evidence" value="ECO:0007669"/>
    <property type="project" value="TreeGrafter"/>
</dbReference>
<evidence type="ECO:0000256" key="3">
    <source>
        <dbReference type="SAM" id="MobiDB-lite"/>
    </source>
</evidence>
<dbReference type="InterPro" id="IPR011989">
    <property type="entry name" value="ARM-like"/>
</dbReference>
<dbReference type="GO" id="GO:0003729">
    <property type="term" value="F:mRNA binding"/>
    <property type="evidence" value="ECO:0007669"/>
    <property type="project" value="TreeGrafter"/>
</dbReference>
<keyword evidence="1" id="KW-0677">Repeat</keyword>
<dbReference type="GO" id="GO:0010608">
    <property type="term" value="P:post-transcriptional regulation of gene expression"/>
    <property type="evidence" value="ECO:0007669"/>
    <property type="project" value="TreeGrafter"/>
</dbReference>
<organism evidence="5 6">
    <name type="scientific">Coemansia brasiliensis</name>
    <dbReference type="NCBI Taxonomy" id="2650707"/>
    <lineage>
        <taxon>Eukaryota</taxon>
        <taxon>Fungi</taxon>
        <taxon>Fungi incertae sedis</taxon>
        <taxon>Zoopagomycota</taxon>
        <taxon>Kickxellomycotina</taxon>
        <taxon>Kickxellomycetes</taxon>
        <taxon>Kickxellales</taxon>
        <taxon>Kickxellaceae</taxon>
        <taxon>Coemansia</taxon>
    </lineage>
</organism>
<feature type="repeat" description="Pumilio" evidence="2">
    <location>
        <begin position="605"/>
        <end position="640"/>
    </location>
</feature>
<dbReference type="OrthoDB" id="668540at2759"/>
<gene>
    <name evidence="5" type="ORF">IWW36_000814</name>
</gene>
<feature type="compositionally biased region" description="Low complexity" evidence="3">
    <location>
        <begin position="539"/>
        <end position="557"/>
    </location>
</feature>
<evidence type="ECO:0000256" key="2">
    <source>
        <dbReference type="PROSITE-ProRule" id="PRU00317"/>
    </source>
</evidence>
<keyword evidence="6" id="KW-1185">Reference proteome</keyword>
<feature type="repeat" description="Pumilio" evidence="2">
    <location>
        <begin position="786"/>
        <end position="822"/>
    </location>
</feature>
<reference evidence="5" key="1">
    <citation type="submission" date="2022-07" db="EMBL/GenBank/DDBJ databases">
        <title>Phylogenomic reconstructions and comparative analyses of Kickxellomycotina fungi.</title>
        <authorList>
            <person name="Reynolds N.K."/>
            <person name="Stajich J.E."/>
            <person name="Barry K."/>
            <person name="Grigoriev I.V."/>
            <person name="Crous P."/>
            <person name="Smith M.E."/>
        </authorList>
    </citation>
    <scope>NUCLEOTIDE SEQUENCE</scope>
    <source>
        <strain evidence="5">NRRL 1566</strain>
    </source>
</reference>
<accession>A0A9W8M1H4</accession>
<comment type="caution">
    <text evidence="5">The sequence shown here is derived from an EMBL/GenBank/DDBJ whole genome shotgun (WGS) entry which is preliminary data.</text>
</comment>
<evidence type="ECO:0000256" key="1">
    <source>
        <dbReference type="ARBA" id="ARBA00022737"/>
    </source>
</evidence>
<dbReference type="AlphaFoldDB" id="A0A9W8M1H4"/>
<feature type="region of interest" description="Disordered" evidence="3">
    <location>
        <begin position="286"/>
        <end position="305"/>
    </location>
</feature>
<feature type="compositionally biased region" description="Low complexity" evidence="3">
    <location>
        <begin position="566"/>
        <end position="575"/>
    </location>
</feature>
<dbReference type="FunFam" id="1.25.10.10:FF:000237">
    <property type="entry name" value="Pumilio homolog 9"/>
    <property type="match status" value="1"/>
</dbReference>
<evidence type="ECO:0000313" key="6">
    <source>
        <dbReference type="Proteomes" id="UP001139887"/>
    </source>
</evidence>
<dbReference type="EMBL" id="JANBUW010000008">
    <property type="protein sequence ID" value="KAJ2851853.1"/>
    <property type="molecule type" value="Genomic_DNA"/>
</dbReference>
<dbReference type="PANTHER" id="PTHR12537:SF13">
    <property type="entry name" value="PUMILIO HOMOLOGY DOMAIN FAMILY MEMBER 4"/>
    <property type="match status" value="1"/>
</dbReference>
<dbReference type="Pfam" id="PF00806">
    <property type="entry name" value="PUF"/>
    <property type="match status" value="1"/>
</dbReference>
<dbReference type="PROSITE" id="PS50302">
    <property type="entry name" value="PUM"/>
    <property type="match status" value="7"/>
</dbReference>
<sequence length="1094" mass="115698">MTGPTRTFDPFSNSGAAHSADPKAISADVGQQPLTATATMTTMCASGATAAAANPTAAASINPAAPKTAGVQPRHTSIFEIGGEPFGDGLATAAPPPRLGRVARPDKGGSFSSATSPVGLRPLGSIIGSSNNLFDAAYGAQHQLPPATAHRFSRFGSVLGESGVLPAAARGGENEPMGMQSTVDMSNGLLDTIKSQQASPNNSGQPGISDFFVKSLPVSRRNSRDFQNLWQELDGFSINDSSSHRIPFDGHSIAARNSSAAFRNDATGAGMLGTSPKLPQGLLDEDLLSGQPKQPGSVLNGASSVSGIHRAPGSGLLHMGNSSEFAHSQTSFPAYGQEAQPHRQPLTTADTMPADAVQNPQLYDSSRAASLVRNSSTPVLNTSQYQTIQTTEDAVGHLRTVPSAAGLADASGILYGQQYPVYAAGAVSDAPYDATSGRLPQNANYPYGPNASMMGPSRAPPFAGSGTPGSGSATPIVNGFGMQGPFASASAANIYGMGQHVSLQQHSHYAPSHIHVHTQPPGQLSGQGHSKHPNQRHNAQQPASSAVPGPSQQQQQKQPPPPQPRPQQQQATQPSSHHHPKHNHAKSHRKADPDANRFINAQLEDLKGTIFEVCKDQYGCRFLQKKLEEGQEKHVALIFKEALPHFSTLMTDPFGNYLCQKLLEHCSESQRTQIVVGVAPDLVNVSLNMHGTRAVQKLIELLSNQKQIDAIIEALSDRVVTLIRDLNGNHVIQKCLSRFSSENNQFIYNSVAASCIDVATHRHGCCVFQRCIDHASDAQKSQLVKVIIAQALSLVQDPFGNYVVQYVLDLGVSSYSDPLILKFVDHICGLSVQKFSSNVMEKCIRLASPHTRKLLVAPLMQRDKLEMLMRDSYGNYVVQTALDFADQQQRVEIIEAILPLLPLIRNTPYGKRIYSKLQRDGFISAVPSAAGSRHASPTLGPTHGAHSSASISAMSLYPHGQNSSMPPPAAAAAAAAGAALSRGVSPAANGVKPSILQPRPFAQCQVSSTFQQQQQHAGGMYYYNMAPVDASGQPQAHNAVPLMTSVHPNAMPSVNGGHYDQTGIASVPSASASSSAAAGSSRTSISSPTHQNSR</sequence>
<evidence type="ECO:0000259" key="4">
    <source>
        <dbReference type="PROSITE" id="PS50303"/>
    </source>
</evidence>
<dbReference type="InterPro" id="IPR033133">
    <property type="entry name" value="PUM-HD"/>
</dbReference>
<feature type="repeat" description="Pumilio" evidence="2">
    <location>
        <begin position="714"/>
        <end position="749"/>
    </location>
</feature>
<feature type="compositionally biased region" description="Low complexity" evidence="3">
    <location>
        <begin position="1065"/>
        <end position="1087"/>
    </location>
</feature>
<feature type="region of interest" description="Disordered" evidence="3">
    <location>
        <begin position="1"/>
        <end position="23"/>
    </location>
</feature>